<dbReference type="InterPro" id="IPR037951">
    <property type="entry name" value="MopB_CT_YdeP"/>
</dbReference>
<dbReference type="SUPFAM" id="SSF53706">
    <property type="entry name" value="Formate dehydrogenase/DMSO reductase, domains 1-3"/>
    <property type="match status" value="1"/>
</dbReference>
<dbReference type="CDD" id="cd02767">
    <property type="entry name" value="MopB_ydeP"/>
    <property type="match status" value="1"/>
</dbReference>
<dbReference type="GO" id="GO:0016020">
    <property type="term" value="C:membrane"/>
    <property type="evidence" value="ECO:0007669"/>
    <property type="project" value="TreeGrafter"/>
</dbReference>
<dbReference type="GO" id="GO:0030151">
    <property type="term" value="F:molybdenum ion binding"/>
    <property type="evidence" value="ECO:0007669"/>
    <property type="project" value="InterPro"/>
</dbReference>
<evidence type="ECO:0000256" key="5">
    <source>
        <dbReference type="ARBA" id="ARBA00022505"/>
    </source>
</evidence>
<dbReference type="SUPFAM" id="SSF50692">
    <property type="entry name" value="ADC-like"/>
    <property type="match status" value="1"/>
</dbReference>
<dbReference type="InterPro" id="IPR041953">
    <property type="entry name" value="YdeP_MopB"/>
</dbReference>
<dbReference type="Proteomes" id="UP001063816">
    <property type="component" value="Unassembled WGS sequence"/>
</dbReference>
<dbReference type="PANTHER" id="PTHR43105:SF4">
    <property type="entry name" value="PROTEIN YDEP"/>
    <property type="match status" value="1"/>
</dbReference>
<dbReference type="PANTHER" id="PTHR43105">
    <property type="entry name" value="RESPIRATORY NITRATE REDUCTASE"/>
    <property type="match status" value="1"/>
</dbReference>
<dbReference type="InterPro" id="IPR006657">
    <property type="entry name" value="MoPterin_dinucl-bd_dom"/>
</dbReference>
<evidence type="ECO:0000256" key="8">
    <source>
        <dbReference type="ARBA" id="ARBA00023004"/>
    </source>
</evidence>
<proteinExistence type="inferred from homology"/>
<keyword evidence="6" id="KW-0479">Metal-binding</keyword>
<dbReference type="GO" id="GO:0051539">
    <property type="term" value="F:4 iron, 4 sulfur cluster binding"/>
    <property type="evidence" value="ECO:0007669"/>
    <property type="project" value="UniProtKB-KW"/>
</dbReference>
<dbReference type="Gene3D" id="3.40.50.740">
    <property type="match status" value="1"/>
</dbReference>
<keyword evidence="4" id="KW-0004">4Fe-4S</keyword>
<dbReference type="RefSeq" id="WP_271280727.1">
    <property type="nucleotide sequence ID" value="NZ_JAMGZK010000033.1"/>
</dbReference>
<protein>
    <submittedName>
        <fullName evidence="12">FdhF/YdeP family oxidoreductase</fullName>
    </submittedName>
</protein>
<dbReference type="Pfam" id="PF00384">
    <property type="entry name" value="Molybdopterin"/>
    <property type="match status" value="1"/>
</dbReference>
<dbReference type="InterPro" id="IPR006656">
    <property type="entry name" value="Mopterin_OxRdtase"/>
</dbReference>
<keyword evidence="9" id="KW-0411">Iron-sulfur</keyword>
<name>A0A9J6Q106_9ENTR</name>
<feature type="domain" description="Molybdopterin oxidoreductase" evidence="10">
    <location>
        <begin position="111"/>
        <end position="484"/>
    </location>
</feature>
<dbReference type="CDD" id="cd02787">
    <property type="entry name" value="MopB_CT_ydeP"/>
    <property type="match status" value="1"/>
</dbReference>
<comment type="cofactor">
    <cofactor evidence="2">
        <name>[4Fe-4S] cluster</name>
        <dbReference type="ChEBI" id="CHEBI:49883"/>
    </cofactor>
</comment>
<dbReference type="GO" id="GO:0043546">
    <property type="term" value="F:molybdopterin cofactor binding"/>
    <property type="evidence" value="ECO:0007669"/>
    <property type="project" value="InterPro"/>
</dbReference>
<keyword evidence="5" id="KW-0500">Molybdenum</keyword>
<evidence type="ECO:0000256" key="7">
    <source>
        <dbReference type="ARBA" id="ARBA00023002"/>
    </source>
</evidence>
<evidence type="ECO:0000313" key="13">
    <source>
        <dbReference type="Proteomes" id="UP001063816"/>
    </source>
</evidence>
<keyword evidence="13" id="KW-1185">Reference proteome</keyword>
<dbReference type="GO" id="GO:0045333">
    <property type="term" value="P:cellular respiration"/>
    <property type="evidence" value="ECO:0007669"/>
    <property type="project" value="UniProtKB-ARBA"/>
</dbReference>
<dbReference type="GO" id="GO:0008863">
    <property type="term" value="F:formate dehydrogenase (NAD+) activity"/>
    <property type="evidence" value="ECO:0007669"/>
    <property type="project" value="InterPro"/>
</dbReference>
<dbReference type="Pfam" id="PF01568">
    <property type="entry name" value="Molydop_binding"/>
    <property type="match status" value="1"/>
</dbReference>
<evidence type="ECO:0000259" key="10">
    <source>
        <dbReference type="Pfam" id="PF00384"/>
    </source>
</evidence>
<dbReference type="InterPro" id="IPR050123">
    <property type="entry name" value="Prok_molybdopt-oxidoreductase"/>
</dbReference>
<dbReference type="AlphaFoldDB" id="A0A9J6Q106"/>
<dbReference type="Gene3D" id="3.40.228.10">
    <property type="entry name" value="Dimethylsulfoxide Reductase, domain 2"/>
    <property type="match status" value="1"/>
</dbReference>
<comment type="caution">
    <text evidence="12">The sequence shown here is derived from an EMBL/GenBank/DDBJ whole genome shotgun (WGS) entry which is preliminary data.</text>
</comment>
<evidence type="ECO:0000259" key="11">
    <source>
        <dbReference type="Pfam" id="PF01568"/>
    </source>
</evidence>
<evidence type="ECO:0000313" key="12">
    <source>
        <dbReference type="EMBL" id="MCU6662938.1"/>
    </source>
</evidence>
<keyword evidence="7" id="KW-0560">Oxidoreductase</keyword>
<dbReference type="NCBIfam" id="TIGR01701">
    <property type="entry name" value="Fdhalpha-like"/>
    <property type="match status" value="1"/>
</dbReference>
<keyword evidence="8" id="KW-0408">Iron</keyword>
<dbReference type="PIRSF" id="PIRSF000144">
    <property type="entry name" value="CbbBc"/>
    <property type="match status" value="1"/>
</dbReference>
<evidence type="ECO:0000256" key="3">
    <source>
        <dbReference type="ARBA" id="ARBA00010312"/>
    </source>
</evidence>
<evidence type="ECO:0000256" key="4">
    <source>
        <dbReference type="ARBA" id="ARBA00022485"/>
    </source>
</evidence>
<reference evidence="12" key="1">
    <citation type="submission" date="2022-05" db="EMBL/GenBank/DDBJ databases">
        <title>Description of a novel species of Leclercia; Leclercia tamurae and the Proposal for a Novel Genus Silvania gen. nov. Containing Two Novel Species Silvania hatchlandensis sp. nov. and Silvania confinis sp. nov. Isolated from the Rhizosphere of Oak.</title>
        <authorList>
            <person name="Maddock D.W."/>
            <person name="Brady C.L."/>
            <person name="Denman S."/>
            <person name="Arnold D."/>
        </authorList>
    </citation>
    <scope>NUCLEOTIDE SEQUENCE</scope>
    <source>
        <strain evidence="12">H19S6</strain>
    </source>
</reference>
<comment type="cofactor">
    <cofactor evidence="1">
        <name>Mo-bis(molybdopterin guanine dinucleotide)</name>
        <dbReference type="ChEBI" id="CHEBI:60539"/>
    </cofactor>
</comment>
<organism evidence="12 13">
    <name type="scientific">Silvania hatchlandensis</name>
    <dbReference type="NCBI Taxonomy" id="2926469"/>
    <lineage>
        <taxon>Bacteria</taxon>
        <taxon>Pseudomonadati</taxon>
        <taxon>Pseudomonadota</taxon>
        <taxon>Gammaproteobacteria</taxon>
        <taxon>Enterobacterales</taxon>
        <taxon>Enterobacteriaceae</taxon>
        <taxon>Silvania</taxon>
    </lineage>
</organism>
<dbReference type="InterPro" id="IPR009010">
    <property type="entry name" value="Asp_de-COase-like_dom_sf"/>
</dbReference>
<accession>A0A9J6Q106</accession>
<dbReference type="GO" id="GO:1990204">
    <property type="term" value="C:oxidoreductase complex"/>
    <property type="evidence" value="ECO:0007669"/>
    <property type="project" value="UniProtKB-ARBA"/>
</dbReference>
<sequence>MKKNIQGLDHYEGAAGGWGAVKACASYVMTQKSPLRDTIALFKMNQDKGFDCPGCAWPDPEHRSPMELCENGVKAVSWETTKKKASPEFFARHTVKALLGWSDYALENQGRLTHPMKYDIITDTFQPVEWEQAFAEIGGIMRGFAPEQVEFYTSGRTSNEAAFLYQLYAREYGSNNFPDCSNMCHSPTGTGLGSSIGIGKGTVELSDFDAADLVICVGHNPGTNHPRMLATLREVAQRGGRIMSVNPMRERGLERFSFPQSPKEMLTGGHTELSEDYFQIRIGGDAWFFRGVMKALLALDAQQPGVIDRDFITNHTSGFSELAEDLRRLAWADIERGAGLDRQTIVSFAEIYARHERVIISYGLGITQHRNGTQNVQQLINLLLMRGNMGRKGAGICPLRGHSNVQGDRSVGINEAPGEDFNLRLEQYFGITVPRAHGRASVESIKAIESGESRALICMGGNLAVAMPEPQRTFPAMRKLDLQVHVATKLNRSHLLVCKDSWILPALGRSERDVQASGVQSVTVEDSMSMVHASTGSLKPASRWLMSEPAIVAGLARATLPNSPVKWEEMVGDYRLIRHAIEAVIPEFYHYNARIEAPGGFRLDNPASRGEYRTASGKATFHVCTIEAIADACLSSGELILATIRSHDQYNTTIYGLDDRYRGVTGRRDVIFLSPEEASQRQLKQGDVVDVAALDDRGQVCQQRVMHRQTVHIVPMGTKSIAAYLPEANVLLSLDAVDEESLTPAYKSVPVTLFKSAGAHDA</sequence>
<feature type="domain" description="Molybdopterin dinucleotide-binding" evidence="11">
    <location>
        <begin position="639"/>
        <end position="750"/>
    </location>
</feature>
<evidence type="ECO:0000256" key="6">
    <source>
        <dbReference type="ARBA" id="ARBA00022723"/>
    </source>
</evidence>
<evidence type="ECO:0000256" key="2">
    <source>
        <dbReference type="ARBA" id="ARBA00001966"/>
    </source>
</evidence>
<comment type="similarity">
    <text evidence="3">Belongs to the prokaryotic molybdopterin-containing oxidoreductase family.</text>
</comment>
<gene>
    <name evidence="12" type="ORF">M8014_01055</name>
</gene>
<dbReference type="Gene3D" id="2.40.40.20">
    <property type="match status" value="1"/>
</dbReference>
<evidence type="ECO:0000256" key="1">
    <source>
        <dbReference type="ARBA" id="ARBA00001942"/>
    </source>
</evidence>
<evidence type="ECO:0000256" key="9">
    <source>
        <dbReference type="ARBA" id="ARBA00023014"/>
    </source>
</evidence>
<dbReference type="EMBL" id="JAMGZK010000033">
    <property type="protein sequence ID" value="MCU6662938.1"/>
    <property type="molecule type" value="Genomic_DNA"/>
</dbReference>
<dbReference type="InterPro" id="IPR010046">
    <property type="entry name" value="Mopterin_OxRdtse_a_bac"/>
</dbReference>